<dbReference type="AlphaFoldDB" id="A0A7D5LAQ4"/>
<dbReference type="CDD" id="cd04413">
    <property type="entry name" value="NDPk_I"/>
    <property type="match status" value="1"/>
</dbReference>
<evidence type="ECO:0000259" key="15">
    <source>
        <dbReference type="SMART" id="SM00562"/>
    </source>
</evidence>
<keyword evidence="11" id="KW-0460">Magnesium</keyword>
<feature type="binding site" evidence="13">
    <location>
        <position position="126"/>
    </location>
    <ligand>
        <name>ATP</name>
        <dbReference type="ChEBI" id="CHEBI:30616"/>
    </ligand>
</feature>
<evidence type="ECO:0000256" key="9">
    <source>
        <dbReference type="ARBA" id="ARBA00022777"/>
    </source>
</evidence>
<dbReference type="GO" id="GO:0006241">
    <property type="term" value="P:CTP biosynthetic process"/>
    <property type="evidence" value="ECO:0007669"/>
    <property type="project" value="InterPro"/>
</dbReference>
<feature type="binding site" evidence="13">
    <location>
        <position position="61"/>
    </location>
    <ligand>
        <name>ATP</name>
        <dbReference type="ChEBI" id="CHEBI:30616"/>
    </ligand>
</feature>
<evidence type="ECO:0000256" key="8">
    <source>
        <dbReference type="ARBA" id="ARBA00022741"/>
    </source>
</evidence>
<reference evidence="16 17" key="1">
    <citation type="submission" date="2020-06" db="EMBL/GenBank/DDBJ databases">
        <title>NJ-3-1, isolated from saline soil.</title>
        <authorList>
            <person name="Cui H.L."/>
            <person name="Shi X."/>
        </authorList>
    </citation>
    <scope>NUCLEOTIDE SEQUENCE [LARGE SCALE GENOMIC DNA]</scope>
    <source>
        <strain evidence="16 17">NJ-3-1</strain>
    </source>
</reference>
<evidence type="ECO:0000256" key="4">
    <source>
        <dbReference type="ARBA" id="ARBA00017632"/>
    </source>
</evidence>
<evidence type="ECO:0000256" key="14">
    <source>
        <dbReference type="RuleBase" id="RU004011"/>
    </source>
</evidence>
<evidence type="ECO:0000256" key="12">
    <source>
        <dbReference type="ARBA" id="ARBA00023080"/>
    </source>
</evidence>
<name>A0A7D5LAQ4_9EURY</name>
<dbReference type="GO" id="GO:0005524">
    <property type="term" value="F:ATP binding"/>
    <property type="evidence" value="ECO:0007669"/>
    <property type="project" value="UniProtKB-KW"/>
</dbReference>
<keyword evidence="8" id="KW-0547">Nucleotide-binding</keyword>
<keyword evidence="9 16" id="KW-0418">Kinase</keyword>
<feature type="domain" description="Nucleoside diphosphate kinase-like" evidence="15">
    <location>
        <begin position="5"/>
        <end position="148"/>
    </location>
</feature>
<dbReference type="FunFam" id="3.30.70.141:FF:000003">
    <property type="entry name" value="Nucleoside diphosphate kinase"/>
    <property type="match status" value="1"/>
</dbReference>
<dbReference type="GO" id="GO:0006228">
    <property type="term" value="P:UTP biosynthetic process"/>
    <property type="evidence" value="ECO:0007669"/>
    <property type="project" value="InterPro"/>
</dbReference>
<dbReference type="Pfam" id="PF00334">
    <property type="entry name" value="NDK"/>
    <property type="match status" value="1"/>
</dbReference>
<dbReference type="EC" id="2.7.4.6" evidence="3"/>
<dbReference type="InterPro" id="IPR036850">
    <property type="entry name" value="NDK-like_dom_sf"/>
</dbReference>
<evidence type="ECO:0000256" key="13">
    <source>
        <dbReference type="PROSITE-ProRule" id="PRU00706"/>
    </source>
</evidence>
<keyword evidence="6 16" id="KW-0808">Transferase</keyword>
<dbReference type="EMBL" id="CP058579">
    <property type="protein sequence ID" value="QLG62011.1"/>
    <property type="molecule type" value="Genomic_DNA"/>
</dbReference>
<feature type="binding site" evidence="13">
    <location>
        <position position="89"/>
    </location>
    <ligand>
        <name>ATP</name>
        <dbReference type="ChEBI" id="CHEBI:30616"/>
    </ligand>
</feature>
<evidence type="ECO:0000256" key="10">
    <source>
        <dbReference type="ARBA" id="ARBA00022840"/>
    </source>
</evidence>
<protein>
    <recommendedName>
        <fullName evidence="4">Nucleoside diphosphate kinase</fullName>
        <ecNumber evidence="3">2.7.4.6</ecNumber>
    </recommendedName>
</protein>
<dbReference type="InterPro" id="IPR034907">
    <property type="entry name" value="NDK-like_dom"/>
</dbReference>
<dbReference type="SMART" id="SM00562">
    <property type="entry name" value="NDK"/>
    <property type="match status" value="1"/>
</dbReference>
<dbReference type="PROSITE" id="PS51374">
    <property type="entry name" value="NDPK_LIKE"/>
    <property type="match status" value="1"/>
</dbReference>
<evidence type="ECO:0000256" key="5">
    <source>
        <dbReference type="ARBA" id="ARBA00022553"/>
    </source>
</evidence>
<dbReference type="SUPFAM" id="SSF54919">
    <property type="entry name" value="Nucleoside diphosphate kinase, NDK"/>
    <property type="match status" value="1"/>
</dbReference>
<evidence type="ECO:0000313" key="17">
    <source>
        <dbReference type="Proteomes" id="UP000509626"/>
    </source>
</evidence>
<dbReference type="GO" id="GO:0006183">
    <property type="term" value="P:GTP biosynthetic process"/>
    <property type="evidence" value="ECO:0007669"/>
    <property type="project" value="InterPro"/>
</dbReference>
<dbReference type="KEGG" id="halu:HUG12_09860"/>
<feature type="binding site" evidence="13">
    <location>
        <position position="95"/>
    </location>
    <ligand>
        <name>ATP</name>
        <dbReference type="ChEBI" id="CHEBI:30616"/>
    </ligand>
</feature>
<comment type="similarity">
    <text evidence="2 13 14">Belongs to the NDK family.</text>
</comment>
<evidence type="ECO:0000256" key="1">
    <source>
        <dbReference type="ARBA" id="ARBA00001946"/>
    </source>
</evidence>
<evidence type="ECO:0000313" key="16">
    <source>
        <dbReference type="EMBL" id="QLG62011.1"/>
    </source>
</evidence>
<dbReference type="GO" id="GO:0046872">
    <property type="term" value="F:metal ion binding"/>
    <property type="evidence" value="ECO:0007669"/>
    <property type="project" value="UniProtKB-KW"/>
</dbReference>
<evidence type="ECO:0000256" key="11">
    <source>
        <dbReference type="ARBA" id="ARBA00022842"/>
    </source>
</evidence>
<evidence type="ECO:0000256" key="7">
    <source>
        <dbReference type="ARBA" id="ARBA00022723"/>
    </source>
</evidence>
<accession>A0A7D5LAQ4</accession>
<keyword evidence="7" id="KW-0479">Metal-binding</keyword>
<comment type="cofactor">
    <cofactor evidence="1">
        <name>Mg(2+)</name>
        <dbReference type="ChEBI" id="CHEBI:18420"/>
    </cofactor>
</comment>
<dbReference type="InterPro" id="IPR001564">
    <property type="entry name" value="Nucleoside_diP_kinase"/>
</dbReference>
<dbReference type="Gene3D" id="3.30.70.141">
    <property type="entry name" value="Nucleoside diphosphate kinase-like domain"/>
    <property type="match status" value="1"/>
</dbReference>
<organism evidence="16 17">
    <name type="scientific">Halorarum salinum</name>
    <dbReference type="NCBI Taxonomy" id="2743089"/>
    <lineage>
        <taxon>Archaea</taxon>
        <taxon>Methanobacteriati</taxon>
        <taxon>Methanobacteriota</taxon>
        <taxon>Stenosarchaea group</taxon>
        <taxon>Halobacteria</taxon>
        <taxon>Halobacteriales</taxon>
        <taxon>Haloferacaceae</taxon>
        <taxon>Halorarum</taxon>
    </lineage>
</organism>
<dbReference type="PRINTS" id="PR01243">
    <property type="entry name" value="NUCDPKINASE"/>
</dbReference>
<evidence type="ECO:0000256" key="2">
    <source>
        <dbReference type="ARBA" id="ARBA00008142"/>
    </source>
</evidence>
<gene>
    <name evidence="16" type="primary">ndk</name>
    <name evidence="16" type="ORF">HUG12_09860</name>
</gene>
<dbReference type="PANTHER" id="PTHR11349">
    <property type="entry name" value="NUCLEOSIDE DIPHOSPHATE KINASE"/>
    <property type="match status" value="1"/>
</dbReference>
<evidence type="ECO:0000256" key="3">
    <source>
        <dbReference type="ARBA" id="ARBA00012966"/>
    </source>
</evidence>
<feature type="active site" description="Pros-phosphohistidine intermediate" evidence="13">
    <location>
        <position position="129"/>
    </location>
</feature>
<keyword evidence="12" id="KW-0546">Nucleotide metabolism</keyword>
<keyword evidence="5" id="KW-0597">Phosphoprotein</keyword>
<sequence length="149" mass="16116">MPGGVEETLVLVKPDAVDRNLVGDVLHRFEAAGLSIAALELQHPSTTLVEEHYEEHRGKDFYPGLVAFLAENPVVAAILQGENAVTTARTIAGETEPVNAEDGTIRGDLGQDTLEQADAENRALYNLVHTADSPQAAQREITMWFPDNA</sequence>
<dbReference type="Proteomes" id="UP000509626">
    <property type="component" value="Chromosome"/>
</dbReference>
<feature type="binding site" evidence="13">
    <location>
        <position position="13"/>
    </location>
    <ligand>
        <name>ATP</name>
        <dbReference type="ChEBI" id="CHEBI:30616"/>
    </ligand>
</feature>
<dbReference type="GO" id="GO:0004550">
    <property type="term" value="F:nucleoside diphosphate kinase activity"/>
    <property type="evidence" value="ECO:0007669"/>
    <property type="project" value="UniProtKB-EC"/>
</dbReference>
<evidence type="ECO:0000256" key="6">
    <source>
        <dbReference type="ARBA" id="ARBA00022679"/>
    </source>
</evidence>
<dbReference type="NCBIfam" id="NF001908">
    <property type="entry name" value="PRK00668.1"/>
    <property type="match status" value="1"/>
</dbReference>
<feature type="binding site" evidence="13">
    <location>
        <position position="106"/>
    </location>
    <ligand>
        <name>ATP</name>
        <dbReference type="ChEBI" id="CHEBI:30616"/>
    </ligand>
</feature>
<proteinExistence type="inferred from homology"/>
<keyword evidence="10" id="KW-0067">ATP-binding</keyword>
<keyword evidence="17" id="KW-1185">Reference proteome</keyword>